<feature type="binding site" evidence="7">
    <location>
        <position position="18"/>
    </location>
    <ligand>
        <name>5-amino-6-(D-ribitylamino)uracil</name>
        <dbReference type="ChEBI" id="CHEBI:15934"/>
    </ligand>
</feature>
<dbReference type="UniPathway" id="UPA00275">
    <property type="reaction ID" value="UER00404"/>
</dbReference>
<dbReference type="Gene3D" id="3.40.50.960">
    <property type="entry name" value="Lumazine/riboflavin synthase"/>
    <property type="match status" value="1"/>
</dbReference>
<dbReference type="KEGG" id="sacr:SacRon12I_03965"/>
<evidence type="ECO:0000256" key="4">
    <source>
        <dbReference type="ARBA" id="ARBA00022619"/>
    </source>
</evidence>
<name>M1IX36_9CREN</name>
<dbReference type="HOGENOM" id="CLU_089358_3_1_2"/>
<feature type="binding site" evidence="7">
    <location>
        <position position="107"/>
    </location>
    <ligand>
        <name>5-amino-6-(D-ribitylamino)uracil</name>
        <dbReference type="ChEBI" id="CHEBI:15934"/>
    </ligand>
</feature>
<organism evidence="9">
    <name type="scientific">Sulfolobus acidocaldarius Ron12/I</name>
    <dbReference type="NCBI Taxonomy" id="1028567"/>
    <lineage>
        <taxon>Archaea</taxon>
        <taxon>Thermoproteota</taxon>
        <taxon>Thermoprotei</taxon>
        <taxon>Sulfolobales</taxon>
        <taxon>Sulfolobaceae</taxon>
        <taxon>Sulfolobus</taxon>
    </lineage>
</organism>
<dbReference type="FunFam" id="3.40.50.960:FF:000003">
    <property type="entry name" value="6,7-dimethyl-8-ribityllumazine synthase"/>
    <property type="match status" value="1"/>
</dbReference>
<protein>
    <recommendedName>
        <fullName evidence="3 7">6,7-dimethyl-8-ribityllumazine synthase</fullName>
        <shortName evidence="7">DMRL synthase</shortName>
        <shortName evidence="7">LS</shortName>
        <shortName evidence="7">Lumazine synthase</shortName>
        <ecNumber evidence="3 7">2.5.1.78</ecNumber>
    </recommendedName>
</protein>
<dbReference type="EMBL" id="CP002818">
    <property type="protein sequence ID" value="AGE73037.1"/>
    <property type="molecule type" value="Genomic_DNA"/>
</dbReference>
<dbReference type="SUPFAM" id="SSF52121">
    <property type="entry name" value="Lumazine synthase"/>
    <property type="match status" value="1"/>
</dbReference>
<evidence type="ECO:0000256" key="3">
    <source>
        <dbReference type="ARBA" id="ARBA00012664"/>
    </source>
</evidence>
<keyword evidence="5 7" id="KW-0808">Transferase</keyword>
<feature type="binding site" evidence="7">
    <location>
        <position position="122"/>
    </location>
    <ligand>
        <name>(2S)-2-hydroxy-3-oxobutyl phosphate</name>
        <dbReference type="ChEBI" id="CHEBI:58830"/>
    </ligand>
</feature>
<dbReference type="Pfam" id="PF00885">
    <property type="entry name" value="DMRL_synthase"/>
    <property type="match status" value="1"/>
</dbReference>
<proteinExistence type="inferred from homology"/>
<accession>M1IX36</accession>
<gene>
    <name evidence="7 8" type="primary">ribH</name>
    <name evidence="8" type="ORF">SacRon12I_03965</name>
</gene>
<dbReference type="NCBIfam" id="TIGR00114">
    <property type="entry name" value="lumazine-synth"/>
    <property type="match status" value="1"/>
</dbReference>
<comment type="pathway">
    <text evidence="1 7">Cofactor biosynthesis; riboflavin biosynthesis; riboflavin from 2-hydroxy-3-oxobutyl phosphate and 5-amino-6-(D-ribitylamino)uracil: step 1/2.</text>
</comment>
<sequence>MEMQDQSKINLGIVVSEFNYDITSLMLQRALSHAEFLGVTVKVVVKVPGSYDMAVIVKELLKRDEIDGVVTLGAVIKGETKHDEIVATQTARKLMDLSVEYGKPVTLGIIGHGVTHEQAVERIEEYSMRAVESAVKLIKRLKKLREIDLTKETNVSIE</sequence>
<dbReference type="GO" id="GO:0009349">
    <property type="term" value="C:riboflavin synthase complex"/>
    <property type="evidence" value="ECO:0007669"/>
    <property type="project" value="UniProtKB-UniRule"/>
</dbReference>
<evidence type="ECO:0000313" key="8">
    <source>
        <dbReference type="EMBL" id="AGE73037.1"/>
    </source>
</evidence>
<dbReference type="Proteomes" id="UP000011280">
    <property type="component" value="Chromosome"/>
</dbReference>
<evidence type="ECO:0000256" key="2">
    <source>
        <dbReference type="ARBA" id="ARBA00007424"/>
    </source>
</evidence>
<dbReference type="HAMAP" id="MF_00178">
    <property type="entry name" value="Lumazine_synth"/>
    <property type="match status" value="1"/>
</dbReference>
<dbReference type="EC" id="2.5.1.78" evidence="3 7"/>
<dbReference type="PANTHER" id="PTHR21058:SF0">
    <property type="entry name" value="6,7-DIMETHYL-8-RIBITYLLUMAZINE SYNTHASE"/>
    <property type="match status" value="1"/>
</dbReference>
<comment type="catalytic activity">
    <reaction evidence="6 7">
        <text>(2S)-2-hydroxy-3-oxobutyl phosphate + 5-amino-6-(D-ribitylamino)uracil = 6,7-dimethyl-8-(1-D-ribityl)lumazine + phosphate + 2 H2O + H(+)</text>
        <dbReference type="Rhea" id="RHEA:26152"/>
        <dbReference type="ChEBI" id="CHEBI:15377"/>
        <dbReference type="ChEBI" id="CHEBI:15378"/>
        <dbReference type="ChEBI" id="CHEBI:15934"/>
        <dbReference type="ChEBI" id="CHEBI:43474"/>
        <dbReference type="ChEBI" id="CHEBI:58201"/>
        <dbReference type="ChEBI" id="CHEBI:58830"/>
        <dbReference type="EC" id="2.5.1.78"/>
    </reaction>
</comment>
<evidence type="ECO:0000256" key="6">
    <source>
        <dbReference type="ARBA" id="ARBA00048785"/>
    </source>
</evidence>
<dbReference type="GO" id="GO:0009231">
    <property type="term" value="P:riboflavin biosynthetic process"/>
    <property type="evidence" value="ECO:0007669"/>
    <property type="project" value="UniProtKB-UniRule"/>
</dbReference>
<feature type="binding site" evidence="7">
    <location>
        <begin position="79"/>
        <end position="80"/>
    </location>
    <ligand>
        <name>(2S)-2-hydroxy-3-oxobutyl phosphate</name>
        <dbReference type="ChEBI" id="CHEBI:58830"/>
    </ligand>
</feature>
<dbReference type="InterPro" id="IPR036467">
    <property type="entry name" value="LS/RS_sf"/>
</dbReference>
<keyword evidence="4 7" id="KW-0686">Riboflavin biosynthesis</keyword>
<dbReference type="PATRIC" id="fig|1028567.7.peg.778"/>
<dbReference type="AlphaFoldDB" id="M1IX36"/>
<dbReference type="InterPro" id="IPR002180">
    <property type="entry name" value="LS/RS"/>
</dbReference>
<evidence type="ECO:0000313" key="9">
    <source>
        <dbReference type="Proteomes" id="UP000011280"/>
    </source>
</evidence>
<feature type="binding site" evidence="7">
    <location>
        <begin position="74"/>
        <end position="76"/>
    </location>
    <ligand>
        <name>5-amino-6-(D-ribitylamino)uracil</name>
        <dbReference type="ChEBI" id="CHEBI:15934"/>
    </ligand>
</feature>
<dbReference type="PANTHER" id="PTHR21058">
    <property type="entry name" value="6,7-DIMETHYL-8-RIBITYLLUMAZINE SYNTHASE DMRL SYNTHASE LUMAZINE SYNTHASE"/>
    <property type="match status" value="1"/>
</dbReference>
<dbReference type="InterPro" id="IPR034964">
    <property type="entry name" value="LS"/>
</dbReference>
<comment type="similarity">
    <text evidence="2 7">Belongs to the DMRL synthase family.</text>
</comment>
<reference evidence="8 9" key="1">
    <citation type="journal article" date="2012" name="ISME J.">
        <title>Genomic evidence of rapid, global-scale gene flow in a Sulfolobus species.</title>
        <authorList>
            <person name="Mao D."/>
            <person name="Grogan D."/>
        </authorList>
    </citation>
    <scope>NUCLEOTIDE SEQUENCE [LARGE SCALE GENOMIC DNA]</scope>
    <source>
        <strain evidence="8 9">Ron12/I</strain>
    </source>
</reference>
<feature type="active site" description="Proton donor" evidence="7">
    <location>
        <position position="82"/>
    </location>
</feature>
<dbReference type="CDD" id="cd09211">
    <property type="entry name" value="Lumazine_synthase_archaeal"/>
    <property type="match status" value="1"/>
</dbReference>
<dbReference type="SMR" id="M1IX36"/>
<comment type="function">
    <text evidence="7">Catalyzes the formation of 6,7-dimethyl-8-ribityllumazine by condensation of 5-amino-6-(D-ribitylamino)uracil with 3,4-dihydroxy-2-butanone 4-phosphate. This is the penultimate step in the biosynthesis of riboflavin.</text>
</comment>
<evidence type="ECO:0000256" key="7">
    <source>
        <dbReference type="HAMAP-Rule" id="MF_00178"/>
    </source>
</evidence>
<dbReference type="GO" id="GO:0000906">
    <property type="term" value="F:6,7-dimethyl-8-ribityllumazine synthase activity"/>
    <property type="evidence" value="ECO:0007669"/>
    <property type="project" value="UniProtKB-UniRule"/>
</dbReference>
<feature type="binding site" evidence="7">
    <location>
        <begin position="50"/>
        <end position="52"/>
    </location>
    <ligand>
        <name>5-amino-6-(D-ribitylamino)uracil</name>
        <dbReference type="ChEBI" id="CHEBI:15934"/>
    </ligand>
</feature>
<evidence type="ECO:0000256" key="1">
    <source>
        <dbReference type="ARBA" id="ARBA00004917"/>
    </source>
</evidence>
<evidence type="ECO:0000256" key="5">
    <source>
        <dbReference type="ARBA" id="ARBA00022679"/>
    </source>
</evidence>